<organism evidence="2 3">
    <name type="scientific">Cephaloticoccus capnophilus</name>
    <dbReference type="NCBI Taxonomy" id="1548208"/>
    <lineage>
        <taxon>Bacteria</taxon>
        <taxon>Pseudomonadati</taxon>
        <taxon>Verrucomicrobiota</taxon>
        <taxon>Opitutia</taxon>
        <taxon>Opitutales</taxon>
        <taxon>Opitutaceae</taxon>
        <taxon>Cephaloticoccus</taxon>
    </lineage>
</organism>
<dbReference type="PROSITE" id="PS51257">
    <property type="entry name" value="PROKAR_LIPOPROTEIN"/>
    <property type="match status" value="1"/>
</dbReference>
<dbReference type="RefSeq" id="WP_068712499.1">
    <property type="nucleotide sequence ID" value="NZ_LSZP01000047.1"/>
</dbReference>
<evidence type="ECO:0000256" key="1">
    <source>
        <dbReference type="SAM" id="SignalP"/>
    </source>
</evidence>
<comment type="caution">
    <text evidence="2">The sequence shown here is derived from an EMBL/GenBank/DDBJ whole genome shotgun (WGS) entry which is preliminary data.</text>
</comment>
<protein>
    <submittedName>
        <fullName evidence="2">Uncharacterized protein</fullName>
    </submittedName>
</protein>
<keyword evidence="1" id="KW-0732">Signal</keyword>
<evidence type="ECO:0000313" key="2">
    <source>
        <dbReference type="EMBL" id="KXU34852.1"/>
    </source>
</evidence>
<reference evidence="2 3" key="1">
    <citation type="submission" date="2016-02" db="EMBL/GenBank/DDBJ databases">
        <authorList>
            <person name="Wen L."/>
            <person name="He K."/>
            <person name="Yang H."/>
        </authorList>
    </citation>
    <scope>NUCLEOTIDE SEQUENCE [LARGE SCALE GENOMIC DNA]</scope>
    <source>
        <strain evidence="2 3">CV41</strain>
    </source>
</reference>
<proteinExistence type="predicted"/>
<gene>
    <name evidence="2" type="ORF">AXK12_06315</name>
</gene>
<feature type="chain" id="PRO_5007299302" evidence="1">
    <location>
        <begin position="22"/>
        <end position="90"/>
    </location>
</feature>
<dbReference type="AlphaFoldDB" id="A0A139SJU9"/>
<evidence type="ECO:0000313" key="3">
    <source>
        <dbReference type="Proteomes" id="UP000071392"/>
    </source>
</evidence>
<accession>A0A139SJU9</accession>
<name>A0A139SJU9_9BACT</name>
<dbReference type="Proteomes" id="UP000071392">
    <property type="component" value="Unassembled WGS sequence"/>
</dbReference>
<feature type="signal peptide" evidence="1">
    <location>
        <begin position="1"/>
        <end position="21"/>
    </location>
</feature>
<dbReference type="EMBL" id="LSZP01000047">
    <property type="protein sequence ID" value="KXU34852.1"/>
    <property type="molecule type" value="Genomic_DNA"/>
</dbReference>
<sequence length="90" mass="9913">MPFPKSRLLFASVLLATAAAAALSSGCFSSAKKKRAEEKSIPLAVEQALKDRWTEKRSTELVQQGLSPYAAQRQAESEFSKKYSYTQVAQ</sequence>
<keyword evidence="3" id="KW-1185">Reference proteome</keyword>